<dbReference type="GO" id="GO:0005886">
    <property type="term" value="C:plasma membrane"/>
    <property type="evidence" value="ECO:0007669"/>
    <property type="project" value="UniProtKB-SubCell"/>
</dbReference>
<evidence type="ECO:0000313" key="11">
    <source>
        <dbReference type="EMBL" id="TCL37878.1"/>
    </source>
</evidence>
<keyword evidence="2" id="KW-0813">Transport</keyword>
<evidence type="ECO:0000256" key="1">
    <source>
        <dbReference type="ARBA" id="ARBA00004429"/>
    </source>
</evidence>
<evidence type="ECO:0000313" key="12">
    <source>
        <dbReference type="Proteomes" id="UP000295063"/>
    </source>
</evidence>
<evidence type="ECO:0000259" key="10">
    <source>
        <dbReference type="Pfam" id="PF04290"/>
    </source>
</evidence>
<keyword evidence="4" id="KW-0997">Cell inner membrane</keyword>
<feature type="transmembrane region" description="Helical" evidence="9">
    <location>
        <begin position="12"/>
        <end position="38"/>
    </location>
</feature>
<organism evidence="11 12">
    <name type="scientific">Anaerospora hongkongensis</name>
    <dbReference type="NCBI Taxonomy" id="244830"/>
    <lineage>
        <taxon>Bacteria</taxon>
        <taxon>Bacillati</taxon>
        <taxon>Bacillota</taxon>
        <taxon>Negativicutes</taxon>
        <taxon>Selenomonadales</taxon>
        <taxon>Sporomusaceae</taxon>
        <taxon>Anaerospora</taxon>
    </lineage>
</organism>
<dbReference type="OrthoDB" id="9815614at2"/>
<evidence type="ECO:0000256" key="2">
    <source>
        <dbReference type="ARBA" id="ARBA00022448"/>
    </source>
</evidence>
<proteinExistence type="inferred from homology"/>
<reference evidence="11 12" key="1">
    <citation type="submission" date="2019-03" db="EMBL/GenBank/DDBJ databases">
        <title>Genomic Encyclopedia of Type Strains, Phase IV (KMG-IV): sequencing the most valuable type-strain genomes for metagenomic binning, comparative biology and taxonomic classification.</title>
        <authorList>
            <person name="Goeker M."/>
        </authorList>
    </citation>
    <scope>NUCLEOTIDE SEQUENCE [LARGE SCALE GENOMIC DNA]</scope>
    <source>
        <strain evidence="11 12">DSM 15969</strain>
    </source>
</reference>
<evidence type="ECO:0000256" key="7">
    <source>
        <dbReference type="ARBA" id="ARBA00023136"/>
    </source>
</evidence>
<comment type="similarity">
    <text evidence="8">Belongs to the TRAP transporter small permease family.</text>
</comment>
<evidence type="ECO:0000256" key="8">
    <source>
        <dbReference type="ARBA" id="ARBA00038436"/>
    </source>
</evidence>
<dbReference type="AlphaFoldDB" id="A0A4R1Q2K1"/>
<dbReference type="EMBL" id="SLUI01000005">
    <property type="protein sequence ID" value="TCL37878.1"/>
    <property type="molecule type" value="Genomic_DNA"/>
</dbReference>
<feature type="domain" description="Tripartite ATP-independent periplasmic transporters DctQ component" evidence="10">
    <location>
        <begin position="24"/>
        <end position="153"/>
    </location>
</feature>
<keyword evidence="6 9" id="KW-1133">Transmembrane helix</keyword>
<evidence type="ECO:0000256" key="6">
    <source>
        <dbReference type="ARBA" id="ARBA00022989"/>
    </source>
</evidence>
<dbReference type="GO" id="GO:0015740">
    <property type="term" value="P:C4-dicarboxylate transport"/>
    <property type="evidence" value="ECO:0007669"/>
    <property type="project" value="TreeGrafter"/>
</dbReference>
<dbReference type="Pfam" id="PF04290">
    <property type="entry name" value="DctQ"/>
    <property type="match status" value="1"/>
</dbReference>
<evidence type="ECO:0000256" key="4">
    <source>
        <dbReference type="ARBA" id="ARBA00022519"/>
    </source>
</evidence>
<feature type="transmembrane region" description="Helical" evidence="9">
    <location>
        <begin position="50"/>
        <end position="66"/>
    </location>
</feature>
<keyword evidence="5 9" id="KW-0812">Transmembrane</keyword>
<dbReference type="RefSeq" id="WP_132079118.1">
    <property type="nucleotide sequence ID" value="NZ_DAIMLW010000153.1"/>
</dbReference>
<dbReference type="PANTHER" id="PTHR35011">
    <property type="entry name" value="2,3-DIKETO-L-GULONATE TRAP TRANSPORTER SMALL PERMEASE PROTEIN YIAM"/>
    <property type="match status" value="1"/>
</dbReference>
<protein>
    <submittedName>
        <fullName evidence="11">TRAP-type C4-dicarboxylate transport system permease small subunit</fullName>
    </submittedName>
</protein>
<accession>A0A4R1Q2K1</accession>
<evidence type="ECO:0000256" key="3">
    <source>
        <dbReference type="ARBA" id="ARBA00022475"/>
    </source>
</evidence>
<evidence type="ECO:0000256" key="5">
    <source>
        <dbReference type="ARBA" id="ARBA00022692"/>
    </source>
</evidence>
<keyword evidence="3" id="KW-1003">Cell membrane</keyword>
<name>A0A4R1Q2K1_9FIRM</name>
<keyword evidence="12" id="KW-1185">Reference proteome</keyword>
<dbReference type="GO" id="GO:0022857">
    <property type="term" value="F:transmembrane transporter activity"/>
    <property type="evidence" value="ECO:0007669"/>
    <property type="project" value="TreeGrafter"/>
</dbReference>
<feature type="transmembrane region" description="Helical" evidence="9">
    <location>
        <begin position="128"/>
        <end position="149"/>
    </location>
</feature>
<feature type="transmembrane region" description="Helical" evidence="9">
    <location>
        <begin position="87"/>
        <end position="108"/>
    </location>
</feature>
<comment type="subcellular location">
    <subcellularLocation>
        <location evidence="1">Cell inner membrane</location>
        <topology evidence="1">Multi-pass membrane protein</topology>
    </subcellularLocation>
</comment>
<comment type="caution">
    <text evidence="11">The sequence shown here is derived from an EMBL/GenBank/DDBJ whole genome shotgun (WGS) entry which is preliminary data.</text>
</comment>
<gene>
    <name evidence="11" type="ORF">EV210_105320</name>
</gene>
<evidence type="ECO:0000256" key="9">
    <source>
        <dbReference type="SAM" id="Phobius"/>
    </source>
</evidence>
<dbReference type="InterPro" id="IPR055348">
    <property type="entry name" value="DctQ"/>
</dbReference>
<dbReference type="InterPro" id="IPR007387">
    <property type="entry name" value="TRAP_DctQ"/>
</dbReference>
<dbReference type="Proteomes" id="UP000295063">
    <property type="component" value="Unassembled WGS sequence"/>
</dbReference>
<keyword evidence="7 9" id="KW-0472">Membrane</keyword>
<sequence>MVGKFAEMATKLINYLIAAALSLMAIFVFGNVILRYFFNSGLTWAEEVSRFLFIWLIFLGAILALRDNEHLGVDTLVRKLSLKGKKILFVINNAIILITLFLVLDGSWKLTMLNVDQSSPAIGLPYAYVYVSGAVMSIGMIAIVTGKLYRVLTNRLNENDLVMITDSEEKADFQQGGTTITGGDK</sequence>
<dbReference type="PANTHER" id="PTHR35011:SF2">
    <property type="entry name" value="2,3-DIKETO-L-GULONATE TRAP TRANSPORTER SMALL PERMEASE PROTEIN YIAM"/>
    <property type="match status" value="1"/>
</dbReference>